<sequence>MVIPELLRASGVLNCAPSYPNHSYIQFHISLSLKTPKQNPNPNSTRVSATATSTLVFCSILHRGERLAS</sequence>
<protein>
    <recommendedName>
        <fullName evidence="3">Ycf15 protein</fullName>
    </recommendedName>
</protein>
<dbReference type="EMBL" id="JAZDWU010000005">
    <property type="protein sequence ID" value="KAL0002207.1"/>
    <property type="molecule type" value="Genomic_DNA"/>
</dbReference>
<evidence type="ECO:0000313" key="1">
    <source>
        <dbReference type="EMBL" id="KAL0002207.1"/>
    </source>
</evidence>
<accession>A0AAW2CXG6</accession>
<dbReference type="Proteomes" id="UP001459277">
    <property type="component" value="Unassembled WGS sequence"/>
</dbReference>
<dbReference type="AlphaFoldDB" id="A0AAW2CXG6"/>
<organism evidence="1 2">
    <name type="scientific">Lithocarpus litseifolius</name>
    <dbReference type="NCBI Taxonomy" id="425828"/>
    <lineage>
        <taxon>Eukaryota</taxon>
        <taxon>Viridiplantae</taxon>
        <taxon>Streptophyta</taxon>
        <taxon>Embryophyta</taxon>
        <taxon>Tracheophyta</taxon>
        <taxon>Spermatophyta</taxon>
        <taxon>Magnoliopsida</taxon>
        <taxon>eudicotyledons</taxon>
        <taxon>Gunneridae</taxon>
        <taxon>Pentapetalae</taxon>
        <taxon>rosids</taxon>
        <taxon>fabids</taxon>
        <taxon>Fagales</taxon>
        <taxon>Fagaceae</taxon>
        <taxon>Lithocarpus</taxon>
    </lineage>
</organism>
<gene>
    <name evidence="1" type="ORF">SO802_015988</name>
</gene>
<proteinExistence type="predicted"/>
<reference evidence="1 2" key="1">
    <citation type="submission" date="2024-01" db="EMBL/GenBank/DDBJ databases">
        <title>A telomere-to-telomere, gap-free genome of sweet tea (Lithocarpus litseifolius).</title>
        <authorList>
            <person name="Zhou J."/>
        </authorList>
    </citation>
    <scope>NUCLEOTIDE SEQUENCE [LARGE SCALE GENOMIC DNA]</scope>
    <source>
        <strain evidence="1">Zhou-2022a</strain>
        <tissue evidence="1">Leaf</tissue>
    </source>
</reference>
<name>A0AAW2CXG6_9ROSI</name>
<keyword evidence="2" id="KW-1185">Reference proteome</keyword>
<evidence type="ECO:0000313" key="2">
    <source>
        <dbReference type="Proteomes" id="UP001459277"/>
    </source>
</evidence>
<comment type="caution">
    <text evidence="1">The sequence shown here is derived from an EMBL/GenBank/DDBJ whole genome shotgun (WGS) entry which is preliminary data.</text>
</comment>
<evidence type="ECO:0008006" key="3">
    <source>
        <dbReference type="Google" id="ProtNLM"/>
    </source>
</evidence>